<organism evidence="12 13">
    <name type="scientific">Pseudodesulfovibrio senegalensis</name>
    <dbReference type="NCBI Taxonomy" id="1721087"/>
    <lineage>
        <taxon>Bacteria</taxon>
        <taxon>Pseudomonadati</taxon>
        <taxon>Thermodesulfobacteriota</taxon>
        <taxon>Desulfovibrionia</taxon>
        <taxon>Desulfovibrionales</taxon>
        <taxon>Desulfovibrionaceae</taxon>
    </lineage>
</organism>
<dbReference type="InterPro" id="IPR004358">
    <property type="entry name" value="Sig_transdc_His_kin-like_C"/>
</dbReference>
<dbReference type="PROSITE" id="PS50112">
    <property type="entry name" value="PAS"/>
    <property type="match status" value="1"/>
</dbReference>
<dbReference type="SMART" id="SM00387">
    <property type="entry name" value="HATPase_c"/>
    <property type="match status" value="1"/>
</dbReference>
<dbReference type="SUPFAM" id="SSF47384">
    <property type="entry name" value="Homodimeric domain of signal transducing histidine kinase"/>
    <property type="match status" value="1"/>
</dbReference>
<keyword evidence="7 9" id="KW-1133">Transmembrane helix</keyword>
<evidence type="ECO:0000256" key="7">
    <source>
        <dbReference type="ARBA" id="ARBA00022989"/>
    </source>
</evidence>
<reference evidence="12 13" key="1">
    <citation type="journal article" date="2017" name="Int. J. Syst. Evol. Microbiol.">
        <title>Desulfovibrio senegalensis sp. nov., a mesophilic sulfate reducer isolated from marine sediment.</title>
        <authorList>
            <person name="Thioye A."/>
            <person name="Gam Z.B.A."/>
            <person name="Mbengue M."/>
            <person name="Cayol J.L."/>
            <person name="Joseph-Bartoli M."/>
            <person name="Toure-Kane C."/>
            <person name="Labat M."/>
        </authorList>
    </citation>
    <scope>NUCLEOTIDE SEQUENCE [LARGE SCALE GENOMIC DNA]</scope>
    <source>
        <strain evidence="12 13">DSM 101509</strain>
    </source>
</reference>
<keyword evidence="5" id="KW-0597">Phosphoprotein</keyword>
<dbReference type="GO" id="GO:0000155">
    <property type="term" value="F:phosphorelay sensor kinase activity"/>
    <property type="evidence" value="ECO:0007669"/>
    <property type="project" value="InterPro"/>
</dbReference>
<dbReference type="InterPro" id="IPR035965">
    <property type="entry name" value="PAS-like_dom_sf"/>
</dbReference>
<evidence type="ECO:0000259" key="10">
    <source>
        <dbReference type="PROSITE" id="PS50109"/>
    </source>
</evidence>
<dbReference type="CDD" id="cd00130">
    <property type="entry name" value="PAS"/>
    <property type="match status" value="1"/>
</dbReference>
<evidence type="ECO:0000259" key="11">
    <source>
        <dbReference type="PROSITE" id="PS50112"/>
    </source>
</evidence>
<dbReference type="Gene3D" id="3.30.450.20">
    <property type="entry name" value="PAS domain"/>
    <property type="match status" value="2"/>
</dbReference>
<dbReference type="SUPFAM" id="SSF55785">
    <property type="entry name" value="PYP-like sensor domain (PAS domain)"/>
    <property type="match status" value="1"/>
</dbReference>
<dbReference type="EC" id="2.7.13.3" evidence="3"/>
<evidence type="ECO:0000256" key="8">
    <source>
        <dbReference type="ARBA" id="ARBA00023136"/>
    </source>
</evidence>
<evidence type="ECO:0000256" key="6">
    <source>
        <dbReference type="ARBA" id="ARBA00022692"/>
    </source>
</evidence>
<dbReference type="EMBL" id="WAIE01000001">
    <property type="protein sequence ID" value="KAB1443737.1"/>
    <property type="molecule type" value="Genomic_DNA"/>
</dbReference>
<dbReference type="NCBIfam" id="TIGR00229">
    <property type="entry name" value="sensory_box"/>
    <property type="match status" value="1"/>
</dbReference>
<dbReference type="InterPro" id="IPR000014">
    <property type="entry name" value="PAS"/>
</dbReference>
<gene>
    <name evidence="12" type="ORF">F8A88_05740</name>
</gene>
<dbReference type="Pfam" id="PF08448">
    <property type="entry name" value="PAS_4"/>
    <property type="match status" value="1"/>
</dbReference>
<evidence type="ECO:0000256" key="5">
    <source>
        <dbReference type="ARBA" id="ARBA00022553"/>
    </source>
</evidence>
<feature type="domain" description="PAS" evidence="11">
    <location>
        <begin position="234"/>
        <end position="304"/>
    </location>
</feature>
<sequence>MPQNRKKQIISRPLWFRVAVPTVISLLLFCYALFFIHFPSIKTSLMDHKRAAVKNLVQAAWSILEEQYLLEKKGQLSRDEAQRQALGIISSLRYGNENKDYFWINDQNGIMLSHPYRPDLVGSNVLHMQDSRGKQFILEFVQTVKKKGAGFVEYMWQWKDDPARVVPKISYVKGFRPWGWIIGSGLYVDDVEAQAQKQVEEFGAVIGFVLSIGFLLAMISVWQGKRADRTLAASREKFQAIFNQTFQFIVILSPSGIIQEINKTAFEFYGGIEEDLLGKRLFETTWWSPVPEMRKRLSEAVNKATSGQMDRFEYKRSDSHEDMRVMDVSVKPVHDYESGEIEYLVVEGRDITDKWNAEQELRWLNEELEMRVQARTMALEKSLSSLKETQDQLVESEKMASLGGLVAGVAHEINTPLGIGVTTTSYLDQKIDEMLEKYENETITRADFEKFLHVSKESATSSLLNLTRASELIHSFKQVAADQSSESRREFELKSYLDEILLSLHSMYKKSGHEVTIYGEEIELKSYPGAIMQIMTNLLNNALQHGFEEKKNGKITITTSRRDGMAVIKFADDGAGMNEYVLKRIYEPFFTTKRSQGGAGLGMHVVYNLVNRTLGGTIQCSSTQGQGTVFNISIPVDAPRNDT</sequence>
<evidence type="ECO:0000313" key="12">
    <source>
        <dbReference type="EMBL" id="KAB1443737.1"/>
    </source>
</evidence>
<name>A0A6N6NAQ3_9BACT</name>
<keyword evidence="13" id="KW-1185">Reference proteome</keyword>
<dbReference type="Gene3D" id="1.10.287.130">
    <property type="match status" value="1"/>
</dbReference>
<dbReference type="GO" id="GO:0005886">
    <property type="term" value="C:plasma membrane"/>
    <property type="evidence" value="ECO:0007669"/>
    <property type="project" value="UniProtKB-SubCell"/>
</dbReference>
<feature type="domain" description="Histidine kinase" evidence="10">
    <location>
        <begin position="408"/>
        <end position="638"/>
    </location>
</feature>
<keyword evidence="6 9" id="KW-0812">Transmembrane</keyword>
<dbReference type="InterPro" id="IPR036890">
    <property type="entry name" value="HATPase_C_sf"/>
</dbReference>
<evidence type="ECO:0000256" key="4">
    <source>
        <dbReference type="ARBA" id="ARBA00022475"/>
    </source>
</evidence>
<evidence type="ECO:0000256" key="2">
    <source>
        <dbReference type="ARBA" id="ARBA00004651"/>
    </source>
</evidence>
<evidence type="ECO:0000256" key="3">
    <source>
        <dbReference type="ARBA" id="ARBA00012438"/>
    </source>
</evidence>
<accession>A0A6N6NAQ3</accession>
<dbReference type="Gene3D" id="3.30.565.10">
    <property type="entry name" value="Histidine kinase-like ATPase, C-terminal domain"/>
    <property type="match status" value="1"/>
</dbReference>
<comment type="caution">
    <text evidence="12">The sequence shown here is derived from an EMBL/GenBank/DDBJ whole genome shotgun (WGS) entry which is preliminary data.</text>
</comment>
<keyword evidence="4" id="KW-1003">Cell membrane</keyword>
<dbReference type="SUPFAM" id="SSF55874">
    <property type="entry name" value="ATPase domain of HSP90 chaperone/DNA topoisomerase II/histidine kinase"/>
    <property type="match status" value="1"/>
</dbReference>
<dbReference type="CDD" id="cd00082">
    <property type="entry name" value="HisKA"/>
    <property type="match status" value="1"/>
</dbReference>
<dbReference type="Pfam" id="PF17200">
    <property type="entry name" value="sCache_2"/>
    <property type="match status" value="1"/>
</dbReference>
<dbReference type="AlphaFoldDB" id="A0A6N6NAQ3"/>
<proteinExistence type="predicted"/>
<dbReference type="InterPro" id="IPR033480">
    <property type="entry name" value="sCache_2"/>
</dbReference>
<comment type="catalytic activity">
    <reaction evidence="1">
        <text>ATP + protein L-histidine = ADP + protein N-phospho-L-histidine.</text>
        <dbReference type="EC" id="2.7.13.3"/>
    </reaction>
</comment>
<feature type="transmembrane region" description="Helical" evidence="9">
    <location>
        <begin position="14"/>
        <end position="36"/>
    </location>
</feature>
<evidence type="ECO:0000256" key="1">
    <source>
        <dbReference type="ARBA" id="ARBA00000085"/>
    </source>
</evidence>
<dbReference type="InterPro" id="IPR003661">
    <property type="entry name" value="HisK_dim/P_dom"/>
</dbReference>
<comment type="subcellular location">
    <subcellularLocation>
        <location evidence="2">Cell membrane</location>
        <topology evidence="2">Multi-pass membrane protein</topology>
    </subcellularLocation>
</comment>
<dbReference type="PROSITE" id="PS50109">
    <property type="entry name" value="HIS_KIN"/>
    <property type="match status" value="1"/>
</dbReference>
<dbReference type="Proteomes" id="UP000438699">
    <property type="component" value="Unassembled WGS sequence"/>
</dbReference>
<dbReference type="PANTHER" id="PTHR43065">
    <property type="entry name" value="SENSOR HISTIDINE KINASE"/>
    <property type="match status" value="1"/>
</dbReference>
<dbReference type="SMART" id="SM00091">
    <property type="entry name" value="PAS"/>
    <property type="match status" value="1"/>
</dbReference>
<keyword evidence="8 9" id="KW-0472">Membrane</keyword>
<evidence type="ECO:0000313" key="13">
    <source>
        <dbReference type="Proteomes" id="UP000438699"/>
    </source>
</evidence>
<dbReference type="InterPro" id="IPR003594">
    <property type="entry name" value="HATPase_dom"/>
</dbReference>
<evidence type="ECO:0000256" key="9">
    <source>
        <dbReference type="SAM" id="Phobius"/>
    </source>
</evidence>
<dbReference type="InterPro" id="IPR013656">
    <property type="entry name" value="PAS_4"/>
</dbReference>
<protein>
    <recommendedName>
        <fullName evidence="3">histidine kinase</fullName>
        <ecNumber evidence="3">2.7.13.3</ecNumber>
    </recommendedName>
</protein>
<dbReference type="Pfam" id="PF02518">
    <property type="entry name" value="HATPase_c"/>
    <property type="match status" value="1"/>
</dbReference>
<dbReference type="InterPro" id="IPR036097">
    <property type="entry name" value="HisK_dim/P_sf"/>
</dbReference>
<dbReference type="InterPro" id="IPR005467">
    <property type="entry name" value="His_kinase_dom"/>
</dbReference>
<dbReference type="PRINTS" id="PR00344">
    <property type="entry name" value="BCTRLSENSOR"/>
</dbReference>
<dbReference type="PANTHER" id="PTHR43065:SF47">
    <property type="match status" value="1"/>
</dbReference>
<dbReference type="SMART" id="SM01049">
    <property type="entry name" value="Cache_2"/>
    <property type="match status" value="1"/>
</dbReference>